<dbReference type="InterPro" id="IPR038512">
    <property type="entry name" value="GpU-like_sf"/>
</dbReference>
<reference evidence="1 2" key="1">
    <citation type="submission" date="2016-10" db="EMBL/GenBank/DDBJ databases">
        <authorList>
            <person name="de Groot N.N."/>
        </authorList>
    </citation>
    <scope>NUCLEOTIDE SEQUENCE [LARGE SCALE GENOMIC DNA]</scope>
    <source>
        <strain evidence="1 2">Nl18</strain>
    </source>
</reference>
<proteinExistence type="predicted"/>
<name>A0A1H8IRD0_9PROT</name>
<dbReference type="Gene3D" id="3.30.70.1700">
    <property type="entry name" value="Phage minor tail protein U"/>
    <property type="match status" value="1"/>
</dbReference>
<evidence type="ECO:0000313" key="1">
    <source>
        <dbReference type="EMBL" id="SEN70941.1"/>
    </source>
</evidence>
<dbReference type="Proteomes" id="UP000183898">
    <property type="component" value="Unassembled WGS sequence"/>
</dbReference>
<dbReference type="AlphaFoldDB" id="A0A1H8IRD0"/>
<sequence>MTHARQQIREAVAAVLSRNPVPWKTVTKTRIPATMQIWPYLMVFAESESSSQLTVNDPCVYEREVTITVAGMLKLPTNTSIIEDKMDECAAEIEQKLTQSTLRNELQQIQSLTLISTSMEVVQEEDGIDHGEVITSWRISYSTLEGSPDTLI</sequence>
<dbReference type="EMBL" id="FOCT01000006">
    <property type="protein sequence ID" value="SEN70941.1"/>
    <property type="molecule type" value="Genomic_DNA"/>
</dbReference>
<protein>
    <submittedName>
        <fullName evidence="1">Uncharacterized protein</fullName>
    </submittedName>
</protein>
<accession>A0A1H8IRD0</accession>
<gene>
    <name evidence="1" type="ORF">SAMN05216404_106153</name>
</gene>
<organism evidence="1 2">
    <name type="scientific">Nitrosospira multiformis</name>
    <dbReference type="NCBI Taxonomy" id="1231"/>
    <lineage>
        <taxon>Bacteria</taxon>
        <taxon>Pseudomonadati</taxon>
        <taxon>Pseudomonadota</taxon>
        <taxon>Betaproteobacteria</taxon>
        <taxon>Nitrosomonadales</taxon>
        <taxon>Nitrosomonadaceae</taxon>
        <taxon>Nitrosospira</taxon>
    </lineage>
</organism>
<evidence type="ECO:0000313" key="2">
    <source>
        <dbReference type="Proteomes" id="UP000183898"/>
    </source>
</evidence>
<dbReference type="RefSeq" id="WP_139176828.1">
    <property type="nucleotide sequence ID" value="NZ_FOCT01000006.1"/>
</dbReference>